<keyword evidence="2" id="KW-1185">Reference proteome</keyword>
<feature type="non-terminal residue" evidence="1">
    <location>
        <position position="1"/>
    </location>
</feature>
<proteinExistence type="predicted"/>
<dbReference type="EMBL" id="FZQP02000781">
    <property type="protein sequence ID" value="VVC90383.1"/>
    <property type="molecule type" value="Genomic_DNA"/>
</dbReference>
<organism evidence="1 2">
    <name type="scientific">Leptidea sinapis</name>
    <dbReference type="NCBI Taxonomy" id="189913"/>
    <lineage>
        <taxon>Eukaryota</taxon>
        <taxon>Metazoa</taxon>
        <taxon>Ecdysozoa</taxon>
        <taxon>Arthropoda</taxon>
        <taxon>Hexapoda</taxon>
        <taxon>Insecta</taxon>
        <taxon>Pterygota</taxon>
        <taxon>Neoptera</taxon>
        <taxon>Endopterygota</taxon>
        <taxon>Lepidoptera</taxon>
        <taxon>Glossata</taxon>
        <taxon>Ditrysia</taxon>
        <taxon>Papilionoidea</taxon>
        <taxon>Pieridae</taxon>
        <taxon>Dismorphiinae</taxon>
        <taxon>Leptidea</taxon>
    </lineage>
</organism>
<reference evidence="1 2" key="1">
    <citation type="submission" date="2017-07" db="EMBL/GenBank/DDBJ databases">
        <authorList>
            <person name="Talla V."/>
            <person name="Backstrom N."/>
        </authorList>
    </citation>
    <scope>NUCLEOTIDE SEQUENCE [LARGE SCALE GENOMIC DNA]</scope>
</reference>
<protein>
    <submittedName>
        <fullName evidence="1">Uncharacterized protein</fullName>
    </submittedName>
</protein>
<accession>A0A5E4PZZ2</accession>
<gene>
    <name evidence="1" type="ORF">LSINAPIS_LOCUS3304</name>
</gene>
<sequence length="11" mass="1358">LILPKTLLRKY</sequence>
<name>A0A5E4PZZ2_9NEOP</name>
<dbReference type="Proteomes" id="UP000324832">
    <property type="component" value="Unassembled WGS sequence"/>
</dbReference>
<evidence type="ECO:0000313" key="1">
    <source>
        <dbReference type="EMBL" id="VVC90383.1"/>
    </source>
</evidence>
<evidence type="ECO:0000313" key="2">
    <source>
        <dbReference type="Proteomes" id="UP000324832"/>
    </source>
</evidence>